<dbReference type="EMBL" id="JACBZT010000001">
    <property type="protein sequence ID" value="NYJ08260.1"/>
    <property type="molecule type" value="Genomic_DNA"/>
</dbReference>
<sequence length="467" mass="52289">MSTVDWARLQFATTSIYHFLFVPLTIGLAFLTALLQTRWHRSGEAAYLRLTRFFGTLLVINVAVGVVTGLVQEFQFGTNWSGYSRFVGDVFGAPLAMEGLAAFFLESVFLGLWIFGWNRLSRRVHLATIWAVAVGSALSALFIMAANSWMQHPVGYTLNSAGRAQLTDVWALFTNPVFIWGYLQVILASLVVGSVVMLGVSAWHLRRLSSPDVFHRSAKIAVAVLLPAILLAMVVGDELGVIEAKYQPMKIAAAEAQWTTCQPCSFSMFQIGGGNGDHTPTKIIQIPHLLSLLATNHWNGKVIGLDELNAQYQQQYGPGNYVPNVFIQYWSMRVMAYLAVVVFLLALWGAWLLWRRRLERSRWFLRVAVWAIPVPFIISIAGWMLTENGRQPWIVQGLQLTKDANSPTVGTAWIVTSLVVFVLLYAVMGIVDWWLMARYARRELAPDEAEPAPEEAEQDSQALEFIY</sequence>
<evidence type="ECO:0000256" key="7">
    <source>
        <dbReference type="ARBA" id="ARBA00022723"/>
    </source>
</evidence>
<dbReference type="Pfam" id="PF01654">
    <property type="entry name" value="Cyt_bd_oxida_I"/>
    <property type="match status" value="1"/>
</dbReference>
<dbReference type="PIRSF" id="PIRSF006446">
    <property type="entry name" value="Cyt_quinol_oxidase_1"/>
    <property type="match status" value="1"/>
</dbReference>
<dbReference type="PANTHER" id="PTHR30365">
    <property type="entry name" value="CYTOCHROME D UBIQUINOL OXIDASE"/>
    <property type="match status" value="1"/>
</dbReference>
<feature type="transmembrane region" description="Helical" evidence="12">
    <location>
        <begin position="127"/>
        <end position="150"/>
    </location>
</feature>
<keyword evidence="9 12" id="KW-1133">Transmembrane helix</keyword>
<dbReference type="PANTHER" id="PTHR30365:SF15">
    <property type="entry name" value="CYTOCHROME BD UBIQUINOL OXIDASE SUBUNIT 1"/>
    <property type="match status" value="1"/>
</dbReference>
<feature type="transmembrane region" description="Helical" evidence="12">
    <location>
        <begin position="47"/>
        <end position="71"/>
    </location>
</feature>
<evidence type="ECO:0000256" key="9">
    <source>
        <dbReference type="ARBA" id="ARBA00022989"/>
    </source>
</evidence>
<feature type="transmembrane region" description="Helical" evidence="12">
    <location>
        <begin position="412"/>
        <end position="435"/>
    </location>
</feature>
<keyword evidence="6 12" id="KW-0812">Transmembrane</keyword>
<evidence type="ECO:0000256" key="8">
    <source>
        <dbReference type="ARBA" id="ARBA00022982"/>
    </source>
</evidence>
<dbReference type="GO" id="GO:0019646">
    <property type="term" value="P:aerobic electron transport chain"/>
    <property type="evidence" value="ECO:0007669"/>
    <property type="project" value="InterPro"/>
</dbReference>
<evidence type="ECO:0000256" key="3">
    <source>
        <dbReference type="ARBA" id="ARBA00022448"/>
    </source>
</evidence>
<evidence type="ECO:0000256" key="11">
    <source>
        <dbReference type="ARBA" id="ARBA00023136"/>
    </source>
</evidence>
<proteinExistence type="inferred from homology"/>
<dbReference type="GO" id="GO:0070069">
    <property type="term" value="C:cytochrome complex"/>
    <property type="evidence" value="ECO:0007669"/>
    <property type="project" value="UniProtKB-UniRule"/>
</dbReference>
<evidence type="ECO:0000256" key="1">
    <source>
        <dbReference type="ARBA" id="ARBA00004651"/>
    </source>
</evidence>
<dbReference type="GO" id="GO:0009055">
    <property type="term" value="F:electron transfer activity"/>
    <property type="evidence" value="ECO:0007669"/>
    <property type="project" value="UniProtKB-UniRule"/>
</dbReference>
<keyword evidence="11 12" id="KW-0472">Membrane</keyword>
<comment type="caution">
    <text evidence="13">The sequence shown here is derived from an EMBL/GenBank/DDBJ whole genome shotgun (WGS) entry which is preliminary data.</text>
</comment>
<keyword evidence="13" id="KW-0560">Oxidoreductase</keyword>
<evidence type="ECO:0000256" key="6">
    <source>
        <dbReference type="ARBA" id="ARBA00022692"/>
    </source>
</evidence>
<evidence type="ECO:0000256" key="4">
    <source>
        <dbReference type="ARBA" id="ARBA00022475"/>
    </source>
</evidence>
<dbReference type="InterPro" id="IPR035906">
    <property type="entry name" value="MetI-like_sf"/>
</dbReference>
<keyword evidence="8 12" id="KW-0249">Electron transport</keyword>
<evidence type="ECO:0000256" key="2">
    <source>
        <dbReference type="ARBA" id="ARBA00009819"/>
    </source>
</evidence>
<dbReference type="GO" id="GO:0005886">
    <property type="term" value="C:plasma membrane"/>
    <property type="evidence" value="ECO:0007669"/>
    <property type="project" value="UniProtKB-SubCell"/>
</dbReference>
<dbReference type="EC" id="1.10.3.-" evidence="13"/>
<evidence type="ECO:0000313" key="14">
    <source>
        <dbReference type="Proteomes" id="UP000541969"/>
    </source>
</evidence>
<dbReference type="RefSeq" id="WP_179720699.1">
    <property type="nucleotide sequence ID" value="NZ_JACBZT010000001.1"/>
</dbReference>
<dbReference type="Proteomes" id="UP000541969">
    <property type="component" value="Unassembled WGS sequence"/>
</dbReference>
<feature type="transmembrane region" description="Helical" evidence="12">
    <location>
        <begin position="179"/>
        <end position="205"/>
    </location>
</feature>
<dbReference type="AlphaFoldDB" id="A0A853CKH0"/>
<evidence type="ECO:0000313" key="13">
    <source>
        <dbReference type="EMBL" id="NYJ08260.1"/>
    </source>
</evidence>
<keyword evidence="14" id="KW-1185">Reference proteome</keyword>
<gene>
    <name evidence="13" type="ORF">GGQ55_004538</name>
</gene>
<dbReference type="GO" id="GO:0016682">
    <property type="term" value="F:oxidoreductase activity, acting on diphenols and related substances as donors, oxygen as acceptor"/>
    <property type="evidence" value="ECO:0007669"/>
    <property type="project" value="TreeGrafter"/>
</dbReference>
<keyword evidence="4 12" id="KW-1003">Cell membrane</keyword>
<comment type="subcellular location">
    <subcellularLocation>
        <location evidence="1">Cell membrane</location>
        <topology evidence="1">Multi-pass membrane protein</topology>
    </subcellularLocation>
</comment>
<reference evidence="13 14" key="1">
    <citation type="submission" date="2020-07" db="EMBL/GenBank/DDBJ databases">
        <title>Sequencing the genomes of 1000 actinobacteria strains.</title>
        <authorList>
            <person name="Klenk H.-P."/>
        </authorList>
    </citation>
    <scope>NUCLEOTIDE SEQUENCE [LARGE SCALE GENOMIC DNA]</scope>
    <source>
        <strain evidence="13 14">DSM 104001</strain>
    </source>
</reference>
<keyword evidence="5 12" id="KW-0349">Heme</keyword>
<feature type="transmembrane region" description="Helical" evidence="12">
    <location>
        <begin position="334"/>
        <end position="354"/>
    </location>
</feature>
<keyword evidence="7 12" id="KW-0479">Metal-binding</keyword>
<feature type="transmembrane region" description="Helical" evidence="12">
    <location>
        <begin position="217"/>
        <end position="236"/>
    </location>
</feature>
<feature type="transmembrane region" description="Helical" evidence="12">
    <location>
        <begin position="91"/>
        <end position="115"/>
    </location>
</feature>
<dbReference type="GO" id="GO:0020037">
    <property type="term" value="F:heme binding"/>
    <property type="evidence" value="ECO:0007669"/>
    <property type="project" value="TreeGrafter"/>
</dbReference>
<feature type="transmembrane region" description="Helical" evidence="12">
    <location>
        <begin position="363"/>
        <end position="385"/>
    </location>
</feature>
<evidence type="ECO:0000256" key="12">
    <source>
        <dbReference type="PIRNR" id="PIRNR006446"/>
    </source>
</evidence>
<accession>A0A853CKH0</accession>
<keyword evidence="3 12" id="KW-0813">Transport</keyword>
<comment type="similarity">
    <text evidence="2 12">Belongs to the cytochrome ubiquinol oxidase subunit 1 family.</text>
</comment>
<keyword evidence="10 12" id="KW-0408">Iron</keyword>
<evidence type="ECO:0000256" key="10">
    <source>
        <dbReference type="ARBA" id="ARBA00023004"/>
    </source>
</evidence>
<name>A0A853CKH0_9ACTN</name>
<dbReference type="GO" id="GO:0046872">
    <property type="term" value="F:metal ion binding"/>
    <property type="evidence" value="ECO:0007669"/>
    <property type="project" value="UniProtKB-UniRule"/>
</dbReference>
<evidence type="ECO:0000256" key="5">
    <source>
        <dbReference type="ARBA" id="ARBA00022617"/>
    </source>
</evidence>
<dbReference type="SUPFAM" id="SSF161098">
    <property type="entry name" value="MetI-like"/>
    <property type="match status" value="1"/>
</dbReference>
<feature type="transmembrane region" description="Helical" evidence="12">
    <location>
        <begin position="16"/>
        <end position="35"/>
    </location>
</feature>
<organism evidence="13 14">
    <name type="scientific">Petropleomorpha daqingensis</name>
    <dbReference type="NCBI Taxonomy" id="2026353"/>
    <lineage>
        <taxon>Bacteria</taxon>
        <taxon>Bacillati</taxon>
        <taxon>Actinomycetota</taxon>
        <taxon>Actinomycetes</taxon>
        <taxon>Geodermatophilales</taxon>
        <taxon>Geodermatophilaceae</taxon>
        <taxon>Petropleomorpha</taxon>
    </lineage>
</organism>
<dbReference type="InterPro" id="IPR002585">
    <property type="entry name" value="Cyt-d_ubiquinol_oxidase_su_1"/>
</dbReference>
<protein>
    <submittedName>
        <fullName evidence="13">Cytochrome d ubiquinol oxidase subunit I</fullName>
        <ecNumber evidence="13">1.10.3.-</ecNumber>
    </submittedName>
</protein>